<proteinExistence type="predicted"/>
<gene>
    <name evidence="1" type="ORF">NTEN_LOCUS3890</name>
</gene>
<dbReference type="AlphaFoldDB" id="A0A6H5G4X4"/>
<accession>A0A6H5G4X4</accession>
<evidence type="ECO:0000313" key="1">
    <source>
        <dbReference type="EMBL" id="CAA9997596.1"/>
    </source>
</evidence>
<name>A0A6H5G4X4_9HEMI</name>
<dbReference type="EMBL" id="CADCXU010005889">
    <property type="protein sequence ID" value="CAA9997596.1"/>
    <property type="molecule type" value="Genomic_DNA"/>
</dbReference>
<protein>
    <submittedName>
        <fullName evidence="1">Uncharacterized protein</fullName>
    </submittedName>
</protein>
<organism evidence="1 2">
    <name type="scientific">Nesidiocoris tenuis</name>
    <dbReference type="NCBI Taxonomy" id="355587"/>
    <lineage>
        <taxon>Eukaryota</taxon>
        <taxon>Metazoa</taxon>
        <taxon>Ecdysozoa</taxon>
        <taxon>Arthropoda</taxon>
        <taxon>Hexapoda</taxon>
        <taxon>Insecta</taxon>
        <taxon>Pterygota</taxon>
        <taxon>Neoptera</taxon>
        <taxon>Paraneoptera</taxon>
        <taxon>Hemiptera</taxon>
        <taxon>Heteroptera</taxon>
        <taxon>Panheteroptera</taxon>
        <taxon>Cimicomorpha</taxon>
        <taxon>Miridae</taxon>
        <taxon>Dicyphina</taxon>
        <taxon>Nesidiocoris</taxon>
    </lineage>
</organism>
<dbReference type="Proteomes" id="UP000479000">
    <property type="component" value="Unassembled WGS sequence"/>
</dbReference>
<keyword evidence="2" id="KW-1185">Reference proteome</keyword>
<sequence length="206" mass="23098">MSFRESPAHINDNVRQWAKLGSLHCTRMNEGWKSVQADKFHLPVEMAVPVTTGPELGVANNAADTLIGPPRGLWFRRRDFLPETSSRRPEASENGSHLSGLERFSELELRLILFEPARPIDDGRSATTSFPATSRPPIGARIAIRRPAISAAQGRPMSINEDDSNRKLLARGPSRIFRDEVRFRTAAVDRPTQFESIGSRNFLFFC</sequence>
<reference evidence="1 2" key="1">
    <citation type="submission" date="2020-02" db="EMBL/GenBank/DDBJ databases">
        <authorList>
            <person name="Ferguson B K."/>
        </authorList>
    </citation>
    <scope>NUCLEOTIDE SEQUENCE [LARGE SCALE GENOMIC DNA]</scope>
</reference>
<evidence type="ECO:0000313" key="2">
    <source>
        <dbReference type="Proteomes" id="UP000479000"/>
    </source>
</evidence>